<sequence length="52" mass="5637">MLSALEEKAQVLRAAVESSHIDEATALLAQLKVRALISLATPSNNTHIFISY</sequence>
<protein>
    <submittedName>
        <fullName evidence="1">Uncharacterized protein</fullName>
    </submittedName>
</protein>
<dbReference type="EMBL" id="JH598095">
    <property type="status" value="NOT_ANNOTATED_CDS"/>
    <property type="molecule type" value="Genomic_DNA"/>
</dbReference>
<accession>M4BBF4</accession>
<evidence type="ECO:0000313" key="2">
    <source>
        <dbReference type="Proteomes" id="UP000011713"/>
    </source>
</evidence>
<keyword evidence="2" id="KW-1185">Reference proteome</keyword>
<dbReference type="HOGENOM" id="CLU_3091398_0_0_1"/>
<reference evidence="1" key="2">
    <citation type="submission" date="2015-06" db="UniProtKB">
        <authorList>
            <consortium name="EnsemblProtists"/>
        </authorList>
    </citation>
    <scope>IDENTIFICATION</scope>
    <source>
        <strain evidence="1">Emoy2</strain>
    </source>
</reference>
<name>M4BBF4_HYAAE</name>
<organism evidence="1 2">
    <name type="scientific">Hyaloperonospora arabidopsidis (strain Emoy2)</name>
    <name type="common">Downy mildew agent</name>
    <name type="synonym">Peronospora arabidopsidis</name>
    <dbReference type="NCBI Taxonomy" id="559515"/>
    <lineage>
        <taxon>Eukaryota</taxon>
        <taxon>Sar</taxon>
        <taxon>Stramenopiles</taxon>
        <taxon>Oomycota</taxon>
        <taxon>Peronosporomycetes</taxon>
        <taxon>Peronosporales</taxon>
        <taxon>Peronosporaceae</taxon>
        <taxon>Hyaloperonospora</taxon>
    </lineage>
</organism>
<reference evidence="2" key="1">
    <citation type="journal article" date="2010" name="Science">
        <title>Signatures of adaptation to obligate biotrophy in the Hyaloperonospora arabidopsidis genome.</title>
        <authorList>
            <person name="Baxter L."/>
            <person name="Tripathy S."/>
            <person name="Ishaque N."/>
            <person name="Boot N."/>
            <person name="Cabral A."/>
            <person name="Kemen E."/>
            <person name="Thines M."/>
            <person name="Ah-Fong A."/>
            <person name="Anderson R."/>
            <person name="Badejoko W."/>
            <person name="Bittner-Eddy P."/>
            <person name="Boore J.L."/>
            <person name="Chibucos M.C."/>
            <person name="Coates M."/>
            <person name="Dehal P."/>
            <person name="Delehaunty K."/>
            <person name="Dong S."/>
            <person name="Downton P."/>
            <person name="Dumas B."/>
            <person name="Fabro G."/>
            <person name="Fronick C."/>
            <person name="Fuerstenberg S.I."/>
            <person name="Fulton L."/>
            <person name="Gaulin E."/>
            <person name="Govers F."/>
            <person name="Hughes L."/>
            <person name="Humphray S."/>
            <person name="Jiang R.H."/>
            <person name="Judelson H."/>
            <person name="Kamoun S."/>
            <person name="Kyung K."/>
            <person name="Meijer H."/>
            <person name="Minx P."/>
            <person name="Morris P."/>
            <person name="Nelson J."/>
            <person name="Phuntumart V."/>
            <person name="Qutob D."/>
            <person name="Rehmany A."/>
            <person name="Rougon-Cardoso A."/>
            <person name="Ryden P."/>
            <person name="Torto-Alalibo T."/>
            <person name="Studholme D."/>
            <person name="Wang Y."/>
            <person name="Win J."/>
            <person name="Wood J."/>
            <person name="Clifton S.W."/>
            <person name="Rogers J."/>
            <person name="Van den Ackerveken G."/>
            <person name="Jones J.D."/>
            <person name="McDowell J.M."/>
            <person name="Beynon J."/>
            <person name="Tyler B.M."/>
        </authorList>
    </citation>
    <scope>NUCLEOTIDE SEQUENCE [LARGE SCALE GENOMIC DNA]</scope>
    <source>
        <strain evidence="2">Emoy2</strain>
    </source>
</reference>
<proteinExistence type="predicted"/>
<dbReference type="Proteomes" id="UP000011713">
    <property type="component" value="Unassembled WGS sequence"/>
</dbReference>
<dbReference type="AlphaFoldDB" id="M4BBF4"/>
<dbReference type="InParanoid" id="M4BBF4"/>
<dbReference type="VEuPathDB" id="FungiDB:HpaG803617"/>
<dbReference type="EnsemblProtists" id="HpaT803617">
    <property type="protein sequence ID" value="HpaP803617"/>
    <property type="gene ID" value="HpaG803617"/>
</dbReference>
<evidence type="ECO:0000313" key="1">
    <source>
        <dbReference type="EnsemblProtists" id="HpaP803617"/>
    </source>
</evidence>